<comment type="caution">
    <text evidence="5">The sequence shown here is derived from an EMBL/GenBank/DDBJ whole genome shotgun (WGS) entry which is preliminary data.</text>
</comment>
<dbReference type="Pfam" id="PF17775">
    <property type="entry name" value="YchJ_M-like"/>
    <property type="match status" value="1"/>
</dbReference>
<evidence type="ECO:0000256" key="3">
    <source>
        <dbReference type="SAM" id="MobiDB-lite"/>
    </source>
</evidence>
<dbReference type="InterPro" id="IPR004027">
    <property type="entry name" value="SEC_C_motif"/>
</dbReference>
<comment type="similarity">
    <text evidence="1 2">Belongs to the UPF0225 family.</text>
</comment>
<dbReference type="EMBL" id="JAJFZP010000010">
    <property type="protein sequence ID" value="MCC3270255.1"/>
    <property type="molecule type" value="Genomic_DNA"/>
</dbReference>
<dbReference type="EMBL" id="JAJFZP010000018">
    <property type="protein sequence ID" value="MCC3271034.1"/>
    <property type="molecule type" value="Genomic_DNA"/>
</dbReference>
<dbReference type="HAMAP" id="MF_00612">
    <property type="entry name" value="UPF0225"/>
    <property type="match status" value="1"/>
</dbReference>
<dbReference type="SUPFAM" id="SSF54427">
    <property type="entry name" value="NTF2-like"/>
    <property type="match status" value="1"/>
</dbReference>
<dbReference type="InterPro" id="IPR023006">
    <property type="entry name" value="YchJ-like"/>
</dbReference>
<feature type="domain" description="YchJ-like middle NTF2-like" evidence="4">
    <location>
        <begin position="51"/>
        <end position="145"/>
    </location>
</feature>
<feature type="region of interest" description="Disordered" evidence="3">
    <location>
        <begin position="1"/>
        <end position="24"/>
    </location>
</feature>
<protein>
    <recommendedName>
        <fullName evidence="2">UPF0225 protein LJ751_12955</fullName>
    </recommendedName>
</protein>
<evidence type="ECO:0000256" key="2">
    <source>
        <dbReference type="HAMAP-Rule" id="MF_00612"/>
    </source>
</evidence>
<evidence type="ECO:0000259" key="4">
    <source>
        <dbReference type="Pfam" id="PF17775"/>
    </source>
</evidence>
<dbReference type="InterPro" id="IPR048469">
    <property type="entry name" value="YchJ-like_M"/>
</dbReference>
<dbReference type="Gene3D" id="3.10.450.50">
    <property type="match status" value="1"/>
</dbReference>
<reference evidence="5" key="1">
    <citation type="submission" date="2021-10" db="EMBL/GenBank/DDBJ databases">
        <title>Novel species in genus Arthrobacter.</title>
        <authorList>
            <person name="Liu Y."/>
        </authorList>
    </citation>
    <scope>NUCLEOTIDE SEQUENCE</scope>
    <source>
        <strain evidence="5">Zg-Y809</strain>
    </source>
</reference>
<dbReference type="InterPro" id="IPR032710">
    <property type="entry name" value="NTF2-like_dom_sf"/>
</dbReference>
<gene>
    <name evidence="5" type="ORF">LJ751_12955</name>
    <name evidence="6" type="ORF">LJ751_17040</name>
</gene>
<evidence type="ECO:0000313" key="6">
    <source>
        <dbReference type="EMBL" id="MCC3271034.1"/>
    </source>
</evidence>
<name>A0A9X1M3R0_9MICC</name>
<dbReference type="AlphaFoldDB" id="A0A9X1M3R0"/>
<dbReference type="Proteomes" id="UP001139264">
    <property type="component" value="Unassembled WGS sequence"/>
</dbReference>
<evidence type="ECO:0000313" key="7">
    <source>
        <dbReference type="Proteomes" id="UP001139264"/>
    </source>
</evidence>
<sequence length="146" mass="15888">MTSAARASDPAPASNRTSAVPAPGDRCPCLSGETYAGCCGRYHSGAGNAPTAEALMRSRYSAFAVGDQPYLLRTWHPSTRPDRLELDGDLQWRRLDIVETSDGGPLDGQGVVRFRAHYRDGAARGIQEETSRFVRVDGVWLYLDGE</sequence>
<evidence type="ECO:0000256" key="1">
    <source>
        <dbReference type="ARBA" id="ARBA00010839"/>
    </source>
</evidence>
<feature type="compositionally biased region" description="Low complexity" evidence="3">
    <location>
        <begin position="1"/>
        <end position="14"/>
    </location>
</feature>
<organism evidence="5 7">
    <name type="scientific">Arthrobacter gengyunqii</name>
    <dbReference type="NCBI Taxonomy" id="2886940"/>
    <lineage>
        <taxon>Bacteria</taxon>
        <taxon>Bacillati</taxon>
        <taxon>Actinomycetota</taxon>
        <taxon>Actinomycetes</taxon>
        <taxon>Micrococcales</taxon>
        <taxon>Micrococcaceae</taxon>
        <taxon>Arthrobacter</taxon>
    </lineage>
</organism>
<accession>A0A9X1M3R0</accession>
<dbReference type="RefSeq" id="WP_227908512.1">
    <property type="nucleotide sequence ID" value="NZ_CP095461.1"/>
</dbReference>
<dbReference type="Pfam" id="PF02810">
    <property type="entry name" value="SEC-C"/>
    <property type="match status" value="1"/>
</dbReference>
<evidence type="ECO:0000313" key="5">
    <source>
        <dbReference type="EMBL" id="MCC3270255.1"/>
    </source>
</evidence>
<proteinExistence type="inferred from homology"/>